<organism evidence="4 5">
    <name type="scientific">Ananas comosus</name>
    <name type="common">Pineapple</name>
    <name type="synonym">Ananas ananas</name>
    <dbReference type="NCBI Taxonomy" id="4615"/>
    <lineage>
        <taxon>Eukaryota</taxon>
        <taxon>Viridiplantae</taxon>
        <taxon>Streptophyta</taxon>
        <taxon>Embryophyta</taxon>
        <taxon>Tracheophyta</taxon>
        <taxon>Spermatophyta</taxon>
        <taxon>Magnoliopsida</taxon>
        <taxon>Liliopsida</taxon>
        <taxon>Poales</taxon>
        <taxon>Bromeliaceae</taxon>
        <taxon>Bromelioideae</taxon>
        <taxon>Ananas</taxon>
    </lineage>
</organism>
<reference evidence="5" key="2">
    <citation type="submission" date="2025-08" db="UniProtKB">
        <authorList>
            <consortium name="RefSeq"/>
        </authorList>
    </citation>
    <scope>IDENTIFICATION</scope>
    <source>
        <tissue evidence="5">Leaf</tissue>
    </source>
</reference>
<name>A0A6P5FA71_ANACO</name>
<feature type="repeat" description="PPR" evidence="3">
    <location>
        <begin position="321"/>
        <end position="355"/>
    </location>
</feature>
<reference evidence="4" key="1">
    <citation type="journal article" date="2015" name="Nat. Genet.">
        <title>The pineapple genome and the evolution of CAM photosynthesis.</title>
        <authorList>
            <person name="Ming R."/>
            <person name="VanBuren R."/>
            <person name="Wai C.M."/>
            <person name="Tang H."/>
            <person name="Schatz M.C."/>
            <person name="Bowers J.E."/>
            <person name="Lyons E."/>
            <person name="Wang M.L."/>
            <person name="Chen J."/>
            <person name="Biggers E."/>
            <person name="Zhang J."/>
            <person name="Huang L."/>
            <person name="Zhang L."/>
            <person name="Miao W."/>
            <person name="Zhang J."/>
            <person name="Ye Z."/>
            <person name="Miao C."/>
            <person name="Lin Z."/>
            <person name="Wang H."/>
            <person name="Zhou H."/>
            <person name="Yim W.C."/>
            <person name="Priest H.D."/>
            <person name="Zheng C."/>
            <person name="Woodhouse M."/>
            <person name="Edger P.P."/>
            <person name="Guyot R."/>
            <person name="Guo H.B."/>
            <person name="Guo H."/>
            <person name="Zheng G."/>
            <person name="Singh R."/>
            <person name="Sharma A."/>
            <person name="Min X."/>
            <person name="Zheng Y."/>
            <person name="Lee H."/>
            <person name="Gurtowski J."/>
            <person name="Sedlazeck F.J."/>
            <person name="Harkess A."/>
            <person name="McKain M.R."/>
            <person name="Liao Z."/>
            <person name="Fang J."/>
            <person name="Liu J."/>
            <person name="Zhang X."/>
            <person name="Zhang Q."/>
            <person name="Hu W."/>
            <person name="Qin Y."/>
            <person name="Wang K."/>
            <person name="Chen L.Y."/>
            <person name="Shirley N."/>
            <person name="Lin Y.R."/>
            <person name="Liu L.Y."/>
            <person name="Hernandez A.G."/>
            <person name="Wright C.L."/>
            <person name="Bulone V."/>
            <person name="Tuskan G.A."/>
            <person name="Heath K."/>
            <person name="Zee F."/>
            <person name="Moore P.H."/>
            <person name="Sunkar R."/>
            <person name="Leebens-Mack J.H."/>
            <person name="Mockler T."/>
            <person name="Bennetzen J.L."/>
            <person name="Freeling M."/>
            <person name="Sankoff D."/>
            <person name="Paterson A.H."/>
            <person name="Zhu X."/>
            <person name="Yang X."/>
            <person name="Smith J.A."/>
            <person name="Cushman J.C."/>
            <person name="Paull R.E."/>
            <person name="Yu Q."/>
        </authorList>
    </citation>
    <scope>NUCLEOTIDE SEQUENCE [LARGE SCALE GENOMIC DNA]</scope>
    <source>
        <strain evidence="4">cv. F153</strain>
    </source>
</reference>
<feature type="repeat" description="PPR" evidence="3">
    <location>
        <begin position="398"/>
        <end position="432"/>
    </location>
</feature>
<dbReference type="PANTHER" id="PTHR47942">
    <property type="entry name" value="TETRATRICOPEPTIDE REPEAT (TPR)-LIKE SUPERFAMILY PROTEIN-RELATED"/>
    <property type="match status" value="1"/>
</dbReference>
<sequence length="639" mass="71022">MGRTKGFGYVNYLLNEGALGLLPTLRRAPPLPLALPPPHPSPPPLHHIFASKTLHLLLRSPRHLPRAVSFLRSLPFPLPDHSLNSLLRSLAGAGHLRSAASLLPDSPTPTAASFNALLSALLRRGRTRSAAGLFRRMLRSPARPDVCTFNTIIRGLCLNSALGDAFRLFHDMPRRHRCPPDVVTYNTLLDGLCRAGRVATARNLLDGMRARASPHLSPNIVSYTTVIRGYCAKSLPDEAVALFEEMVATGLKPNKITYNTLIQGLCKARRMDLVKRMLGDDGFKPDTCTFNTLIAAHCKMGKIDDALKVFDRMLELRVKRDSASYSTVMRALCESGEFRRAEGLVDELLEKEVLKRRGVCVPLVAAYNPIFEYLCRNGKAKKAKVLFQQLLDRRGKLDFAAFKTLILGHCKEGAFEEGFDLLVSMLARDLVPDAETYVALIEGFLQKRKIGFALKALEKMLNSGHRPSTSVFHLVLSGLLEKERYANEASNLVAVMLERKIRQNIDLSTKVVSGLFSNGLNERAFKIIRSLYDNGYYVKMDKLVENLCIEKKFLEARELLLFSLDARQKIDSVVFASVLNGLCRAGRASEAFTLFYGMIDKGSLTVPSDCLVALRVALQEAGRLKEADFVGKQMRRAIT</sequence>
<dbReference type="PANTHER" id="PTHR47942:SF33">
    <property type="entry name" value="OS02G0121900 PROTEIN"/>
    <property type="match status" value="1"/>
</dbReference>
<dbReference type="Pfam" id="PF13041">
    <property type="entry name" value="PPR_2"/>
    <property type="match status" value="4"/>
</dbReference>
<evidence type="ECO:0000313" key="5">
    <source>
        <dbReference type="RefSeq" id="XP_020092844.1"/>
    </source>
</evidence>
<dbReference type="NCBIfam" id="TIGR00756">
    <property type="entry name" value="PPR"/>
    <property type="match status" value="10"/>
</dbReference>
<feature type="repeat" description="PPR" evidence="3">
    <location>
        <begin position="110"/>
        <end position="144"/>
    </location>
</feature>
<keyword evidence="2" id="KW-0809">Transit peptide</keyword>
<accession>A0A6P5FA71</accession>
<protein>
    <submittedName>
        <fullName evidence="5">Pentatricopeptide repeat-containing protein At1g02060, chloroplastic</fullName>
    </submittedName>
</protein>
<dbReference type="InterPro" id="IPR051222">
    <property type="entry name" value="PPR/CCM1_RNA-binding"/>
</dbReference>
<evidence type="ECO:0000256" key="3">
    <source>
        <dbReference type="PROSITE-ProRule" id="PRU00708"/>
    </source>
</evidence>
<evidence type="ECO:0000256" key="1">
    <source>
        <dbReference type="ARBA" id="ARBA00022737"/>
    </source>
</evidence>
<evidence type="ECO:0000313" key="4">
    <source>
        <dbReference type="Proteomes" id="UP000515123"/>
    </source>
</evidence>
<keyword evidence="4" id="KW-1185">Reference proteome</keyword>
<dbReference type="AlphaFoldDB" id="A0A6P5FA71"/>
<dbReference type="PROSITE" id="PS51375">
    <property type="entry name" value="PPR"/>
    <property type="match status" value="9"/>
</dbReference>
<dbReference type="Gene3D" id="1.25.40.10">
    <property type="entry name" value="Tetratricopeptide repeat domain"/>
    <property type="match status" value="5"/>
</dbReference>
<dbReference type="OrthoDB" id="185373at2759"/>
<proteinExistence type="predicted"/>
<feature type="repeat" description="PPR" evidence="3">
    <location>
        <begin position="181"/>
        <end position="215"/>
    </location>
</feature>
<dbReference type="Proteomes" id="UP000515123">
    <property type="component" value="Linkage group 7"/>
</dbReference>
<feature type="repeat" description="PPR" evidence="3">
    <location>
        <begin position="286"/>
        <end position="320"/>
    </location>
</feature>
<feature type="repeat" description="PPR" evidence="3">
    <location>
        <begin position="145"/>
        <end position="179"/>
    </location>
</feature>
<feature type="repeat" description="PPR" evidence="3">
    <location>
        <begin position="571"/>
        <end position="605"/>
    </location>
</feature>
<dbReference type="RefSeq" id="XP_020092844.1">
    <property type="nucleotide sequence ID" value="XM_020237255.1"/>
</dbReference>
<feature type="repeat" description="PPR" evidence="3">
    <location>
        <begin position="433"/>
        <end position="467"/>
    </location>
</feature>
<feature type="repeat" description="PPR" evidence="3">
    <location>
        <begin position="219"/>
        <end position="253"/>
    </location>
</feature>
<dbReference type="Pfam" id="PF01535">
    <property type="entry name" value="PPR"/>
    <property type="match status" value="3"/>
</dbReference>
<evidence type="ECO:0000256" key="2">
    <source>
        <dbReference type="ARBA" id="ARBA00022946"/>
    </source>
</evidence>
<dbReference type="InterPro" id="IPR002885">
    <property type="entry name" value="PPR_rpt"/>
</dbReference>
<dbReference type="GeneID" id="109713255"/>
<keyword evidence="1" id="KW-0677">Repeat</keyword>
<dbReference type="InterPro" id="IPR011990">
    <property type="entry name" value="TPR-like_helical_dom_sf"/>
</dbReference>
<gene>
    <name evidence="5" type="primary">LOC109713255</name>
</gene>